<keyword evidence="14" id="KW-1185">Reference proteome</keyword>
<dbReference type="Gene3D" id="1.20.144.10">
    <property type="entry name" value="Phosphatidic acid phosphatase type 2/haloperoxidase"/>
    <property type="match status" value="1"/>
</dbReference>
<keyword evidence="6 11" id="KW-0256">Endoplasmic reticulum</keyword>
<feature type="transmembrane region" description="Helical" evidence="11">
    <location>
        <begin position="158"/>
        <end position="177"/>
    </location>
</feature>
<dbReference type="SUPFAM" id="SSF48317">
    <property type="entry name" value="Acid phosphatase/Vanadium-dependent haloperoxidase"/>
    <property type="match status" value="1"/>
</dbReference>
<keyword evidence="8 11" id="KW-0472">Membrane</keyword>
<evidence type="ECO:0000256" key="11">
    <source>
        <dbReference type="RuleBase" id="RU367078"/>
    </source>
</evidence>
<dbReference type="VEuPathDB" id="FungiDB:AAP_01651"/>
<reference evidence="13 14" key="1">
    <citation type="journal article" date="2016" name="Genome Biol. Evol.">
        <title>Divergent and convergent evolution of fungal pathogenicity.</title>
        <authorList>
            <person name="Shang Y."/>
            <person name="Xiao G."/>
            <person name="Zheng P."/>
            <person name="Cen K."/>
            <person name="Zhan S."/>
            <person name="Wang C."/>
        </authorList>
    </citation>
    <scope>NUCLEOTIDE SEQUENCE [LARGE SCALE GENOMIC DNA]</scope>
    <source>
        <strain evidence="13 14">ARSEF 7405</strain>
    </source>
</reference>
<comment type="pathway">
    <text evidence="2 11">Protein modification; protein glycosylation.</text>
</comment>
<feature type="transmembrane region" description="Helical" evidence="11">
    <location>
        <begin position="95"/>
        <end position="111"/>
    </location>
</feature>
<dbReference type="Proteomes" id="UP000242877">
    <property type="component" value="Unassembled WGS sequence"/>
</dbReference>
<dbReference type="GO" id="GO:0047874">
    <property type="term" value="F:dolichyldiphosphatase activity"/>
    <property type="evidence" value="ECO:0007669"/>
    <property type="project" value="UniProtKB-UniRule"/>
</dbReference>
<protein>
    <recommendedName>
        <fullName evidence="11">Dolichyldiphosphatase</fullName>
        <ecNumber evidence="11">3.6.1.43</ecNumber>
    </recommendedName>
</protein>
<evidence type="ECO:0000256" key="6">
    <source>
        <dbReference type="ARBA" id="ARBA00022824"/>
    </source>
</evidence>
<sequence>MSSDTLALASLSLTHVFYDPSDPISYVCALLALVPQALCIIYVTLIYSSREIELILMFAGQMACELMNWILKRIIQEERPGQLQGRGYGMPSSHSQYVAFFSAYICLFLLIRHVPSKRTSPDSSPATFSQRLIVSVLACAGATLVIYSRVYLRYHTKKQVLVGAALGVGFAIAWFVFTKCLRSLGLLDSVLDCELARLARVRDLMTTEDFAEAGWVRWRRDRERSRREKDVNGNGRKNI</sequence>
<comment type="similarity">
    <text evidence="3 11">Belongs to the dolichyldiphosphatase family.</text>
</comment>
<name>A0A162ILG9_9EURO</name>
<accession>A0A162ILG9</accession>
<comment type="catalytic activity">
    <reaction evidence="10 11">
        <text>a di-trans,poly-cis-dolichyl diphosphate + H2O = a di-trans,poly-cis-dolichyl phosphate + phosphate + H(+)</text>
        <dbReference type="Rhea" id="RHEA:14385"/>
        <dbReference type="Rhea" id="RHEA-COMP:19498"/>
        <dbReference type="Rhea" id="RHEA-COMP:19506"/>
        <dbReference type="ChEBI" id="CHEBI:15377"/>
        <dbReference type="ChEBI" id="CHEBI:15378"/>
        <dbReference type="ChEBI" id="CHEBI:43474"/>
        <dbReference type="ChEBI" id="CHEBI:57497"/>
        <dbReference type="ChEBI" id="CHEBI:57683"/>
        <dbReference type="EC" id="3.6.1.43"/>
    </reaction>
</comment>
<feature type="transmembrane region" description="Helical" evidence="11">
    <location>
        <begin position="132"/>
        <end position="152"/>
    </location>
</feature>
<feature type="transmembrane region" description="Helical" evidence="11">
    <location>
        <begin position="24"/>
        <end position="47"/>
    </location>
</feature>
<evidence type="ECO:0000256" key="10">
    <source>
        <dbReference type="ARBA" id="ARBA00047349"/>
    </source>
</evidence>
<dbReference type="InterPro" id="IPR036938">
    <property type="entry name" value="PAP2/HPO_sf"/>
</dbReference>
<dbReference type="Pfam" id="PF01569">
    <property type="entry name" value="PAP2"/>
    <property type="match status" value="1"/>
</dbReference>
<dbReference type="EC" id="3.6.1.43" evidence="11"/>
<evidence type="ECO:0000256" key="1">
    <source>
        <dbReference type="ARBA" id="ARBA00004477"/>
    </source>
</evidence>
<keyword evidence="5 11" id="KW-0378">Hydrolase</keyword>
<evidence type="ECO:0000256" key="4">
    <source>
        <dbReference type="ARBA" id="ARBA00022692"/>
    </source>
</evidence>
<evidence type="ECO:0000256" key="2">
    <source>
        <dbReference type="ARBA" id="ARBA00004922"/>
    </source>
</evidence>
<dbReference type="SMART" id="SM00014">
    <property type="entry name" value="acidPPc"/>
    <property type="match status" value="1"/>
</dbReference>
<dbReference type="OrthoDB" id="302705at2759"/>
<dbReference type="InterPro" id="IPR039667">
    <property type="entry name" value="Dolichyldiphosphatase_PAP2"/>
</dbReference>
<dbReference type="InterPro" id="IPR000326">
    <property type="entry name" value="PAP2/HPO"/>
</dbReference>
<dbReference type="GO" id="GO:0006487">
    <property type="term" value="P:protein N-linked glycosylation"/>
    <property type="evidence" value="ECO:0007669"/>
    <property type="project" value="UniProtKB-UniRule"/>
</dbReference>
<gene>
    <name evidence="13" type="ORF">AAP_01651</name>
</gene>
<dbReference type="PANTHER" id="PTHR11247">
    <property type="entry name" value="PALMITOYL-PROTEIN THIOESTERASE/DOLICHYLDIPHOSPHATASE 1"/>
    <property type="match status" value="1"/>
</dbReference>
<evidence type="ECO:0000256" key="8">
    <source>
        <dbReference type="ARBA" id="ARBA00023136"/>
    </source>
</evidence>
<feature type="domain" description="Phosphatidic acid phosphatase type 2/haloperoxidase" evidence="12">
    <location>
        <begin position="54"/>
        <end position="175"/>
    </location>
</feature>
<comment type="function">
    <text evidence="9 11">Required for efficient N-glycosylation. Necessary for maintaining optimal levels of dolichol-linked oligosaccharides. Hydrolyzes dolichyl pyrophosphate at a very high rate and dolichyl monophosphate at a much lower rate. Does not act on phosphatidate.</text>
</comment>
<evidence type="ECO:0000259" key="12">
    <source>
        <dbReference type="SMART" id="SM00014"/>
    </source>
</evidence>
<dbReference type="FunFam" id="1.20.144.10:FF:000003">
    <property type="entry name" value="Dolichyldiphosphatase 1"/>
    <property type="match status" value="1"/>
</dbReference>
<evidence type="ECO:0000256" key="7">
    <source>
        <dbReference type="ARBA" id="ARBA00022989"/>
    </source>
</evidence>
<dbReference type="UniPathway" id="UPA00378"/>
<evidence type="ECO:0000256" key="9">
    <source>
        <dbReference type="ARBA" id="ARBA00024907"/>
    </source>
</evidence>
<dbReference type="PANTHER" id="PTHR11247:SF1">
    <property type="entry name" value="DOLICHYLDIPHOSPHATASE 1"/>
    <property type="match status" value="1"/>
</dbReference>
<dbReference type="GO" id="GO:0005789">
    <property type="term" value="C:endoplasmic reticulum membrane"/>
    <property type="evidence" value="ECO:0007669"/>
    <property type="project" value="UniProtKB-SubCell"/>
</dbReference>
<evidence type="ECO:0000256" key="5">
    <source>
        <dbReference type="ARBA" id="ARBA00022801"/>
    </source>
</evidence>
<evidence type="ECO:0000313" key="13">
    <source>
        <dbReference type="EMBL" id="KZZ95163.1"/>
    </source>
</evidence>
<organism evidence="13 14">
    <name type="scientific">Ascosphaera apis ARSEF 7405</name>
    <dbReference type="NCBI Taxonomy" id="392613"/>
    <lineage>
        <taxon>Eukaryota</taxon>
        <taxon>Fungi</taxon>
        <taxon>Dikarya</taxon>
        <taxon>Ascomycota</taxon>
        <taxon>Pezizomycotina</taxon>
        <taxon>Eurotiomycetes</taxon>
        <taxon>Eurotiomycetidae</taxon>
        <taxon>Onygenales</taxon>
        <taxon>Ascosphaeraceae</taxon>
        <taxon>Ascosphaera</taxon>
    </lineage>
</organism>
<evidence type="ECO:0000256" key="3">
    <source>
        <dbReference type="ARBA" id="ARBA00005518"/>
    </source>
</evidence>
<dbReference type="GO" id="GO:0008610">
    <property type="term" value="P:lipid biosynthetic process"/>
    <property type="evidence" value="ECO:0007669"/>
    <property type="project" value="TreeGrafter"/>
</dbReference>
<keyword evidence="4 11" id="KW-0812">Transmembrane</keyword>
<evidence type="ECO:0000313" key="14">
    <source>
        <dbReference type="Proteomes" id="UP000242877"/>
    </source>
</evidence>
<comment type="caution">
    <text evidence="13">The sequence shown here is derived from an EMBL/GenBank/DDBJ whole genome shotgun (WGS) entry which is preliminary data.</text>
</comment>
<proteinExistence type="inferred from homology"/>
<comment type="subcellular location">
    <subcellularLocation>
        <location evidence="1 11">Endoplasmic reticulum membrane</location>
        <topology evidence="1 11">Multi-pass membrane protein</topology>
    </subcellularLocation>
</comment>
<dbReference type="CDD" id="cd03382">
    <property type="entry name" value="PAP2_dolichyldiphosphatase"/>
    <property type="match status" value="1"/>
</dbReference>
<dbReference type="EMBL" id="AZGZ01000005">
    <property type="protein sequence ID" value="KZZ95163.1"/>
    <property type="molecule type" value="Genomic_DNA"/>
</dbReference>
<dbReference type="AlphaFoldDB" id="A0A162ILG9"/>
<keyword evidence="7 11" id="KW-1133">Transmembrane helix</keyword>